<dbReference type="PANTHER" id="PTHR33606">
    <property type="entry name" value="PROTEIN YCII"/>
    <property type="match status" value="1"/>
</dbReference>
<organism evidence="3 4">
    <name type="scientific">Sphingomonas guangdongensis</name>
    <dbReference type="NCBI Taxonomy" id="1141890"/>
    <lineage>
        <taxon>Bacteria</taxon>
        <taxon>Pseudomonadati</taxon>
        <taxon>Pseudomonadota</taxon>
        <taxon>Alphaproteobacteria</taxon>
        <taxon>Sphingomonadales</taxon>
        <taxon>Sphingomonadaceae</taxon>
        <taxon>Sphingomonas</taxon>
    </lineage>
</organism>
<protein>
    <recommendedName>
        <fullName evidence="2">YCII-related domain-containing protein</fullName>
    </recommendedName>
</protein>
<evidence type="ECO:0000313" key="3">
    <source>
        <dbReference type="EMBL" id="SOB80006.1"/>
    </source>
</evidence>
<keyword evidence="4" id="KW-1185">Reference proteome</keyword>
<dbReference type="InterPro" id="IPR005545">
    <property type="entry name" value="YCII"/>
</dbReference>
<dbReference type="NCBIfam" id="NF009508">
    <property type="entry name" value="PRK12866.1"/>
    <property type="match status" value="1"/>
</dbReference>
<evidence type="ECO:0000259" key="2">
    <source>
        <dbReference type="Pfam" id="PF03795"/>
    </source>
</evidence>
<dbReference type="SUPFAM" id="SSF54909">
    <property type="entry name" value="Dimeric alpha+beta barrel"/>
    <property type="match status" value="1"/>
</dbReference>
<evidence type="ECO:0000313" key="4">
    <source>
        <dbReference type="Proteomes" id="UP000219494"/>
    </source>
</evidence>
<gene>
    <name evidence="3" type="ORF">SAMN06297144_0842</name>
</gene>
<accession>A0A285QDT8</accession>
<dbReference type="RefSeq" id="WP_097062690.1">
    <property type="nucleotide sequence ID" value="NZ_OBMI01000001.1"/>
</dbReference>
<reference evidence="3 4" key="1">
    <citation type="submission" date="2017-07" db="EMBL/GenBank/DDBJ databases">
        <authorList>
            <person name="Sun Z.S."/>
            <person name="Albrecht U."/>
            <person name="Echele G."/>
            <person name="Lee C.C."/>
        </authorList>
    </citation>
    <scope>NUCLEOTIDE SEQUENCE [LARGE SCALE GENOMIC DNA]</scope>
    <source>
        <strain evidence="3 4">CGMCC 1.12672</strain>
    </source>
</reference>
<dbReference type="EMBL" id="OBMI01000001">
    <property type="protein sequence ID" value="SOB80006.1"/>
    <property type="molecule type" value="Genomic_DNA"/>
</dbReference>
<dbReference type="PANTHER" id="PTHR33606:SF3">
    <property type="entry name" value="PROTEIN YCII"/>
    <property type="match status" value="1"/>
</dbReference>
<dbReference type="InterPro" id="IPR051807">
    <property type="entry name" value="Sec-metab_biosynth-assoc"/>
</dbReference>
<sequence>MAHWLLLYDLAPDYLERRGVLRSAHLLDAEAAVARGELVLGGALADPADRAVLLFTSDDARVAEQFARADPYVTAGLVTAWQVRSWVTVVGDDAAAPVRSE</sequence>
<feature type="domain" description="YCII-related" evidence="2">
    <location>
        <begin position="4"/>
        <end position="86"/>
    </location>
</feature>
<dbReference type="OrthoDB" id="2293521at2"/>
<dbReference type="Proteomes" id="UP000219494">
    <property type="component" value="Unassembled WGS sequence"/>
</dbReference>
<dbReference type="Gene3D" id="3.30.70.1060">
    <property type="entry name" value="Dimeric alpha+beta barrel"/>
    <property type="match status" value="1"/>
</dbReference>
<comment type="similarity">
    <text evidence="1">Belongs to the YciI family.</text>
</comment>
<evidence type="ECO:0000256" key="1">
    <source>
        <dbReference type="ARBA" id="ARBA00007689"/>
    </source>
</evidence>
<dbReference type="AlphaFoldDB" id="A0A285QDT8"/>
<name>A0A285QDT8_9SPHN</name>
<dbReference type="Pfam" id="PF03795">
    <property type="entry name" value="YCII"/>
    <property type="match status" value="1"/>
</dbReference>
<dbReference type="InterPro" id="IPR011008">
    <property type="entry name" value="Dimeric_a/b-barrel"/>
</dbReference>
<proteinExistence type="inferred from homology"/>